<keyword evidence="3" id="KW-0328">Glycosyltransferase</keyword>
<evidence type="ECO:0000256" key="8">
    <source>
        <dbReference type="ARBA" id="ARBA00022968"/>
    </source>
</evidence>
<keyword evidence="9" id="KW-1133">Transmembrane helix</keyword>
<keyword evidence="11" id="KW-0472">Membrane</keyword>
<keyword evidence="12" id="KW-1015">Disulfide bond</keyword>
<dbReference type="PANTHER" id="PTHR46025">
    <property type="entry name" value="XYLOSYLTRANSFERASE OXT"/>
    <property type="match status" value="1"/>
</dbReference>
<keyword evidence="10" id="KW-0333">Golgi apparatus</keyword>
<evidence type="ECO:0000256" key="1">
    <source>
        <dbReference type="ARBA" id="ARBA00004323"/>
    </source>
</evidence>
<accession>A0A0R2ACJ4</accession>
<dbReference type="RefSeq" id="WP_056976685.1">
    <property type="nucleotide sequence ID" value="NZ_AYYP01000030.1"/>
</dbReference>
<dbReference type="Pfam" id="PF02485">
    <property type="entry name" value="Branch"/>
    <property type="match status" value="1"/>
</dbReference>
<evidence type="ECO:0000256" key="5">
    <source>
        <dbReference type="ARBA" id="ARBA00022692"/>
    </source>
</evidence>
<dbReference type="GO" id="GO:0015012">
    <property type="term" value="P:heparan sulfate proteoglycan biosynthetic process"/>
    <property type="evidence" value="ECO:0007669"/>
    <property type="project" value="TreeGrafter"/>
</dbReference>
<evidence type="ECO:0000256" key="6">
    <source>
        <dbReference type="ARBA" id="ARBA00022723"/>
    </source>
</evidence>
<dbReference type="Proteomes" id="UP000051008">
    <property type="component" value="Unassembled WGS sequence"/>
</dbReference>
<evidence type="ECO:0000256" key="12">
    <source>
        <dbReference type="ARBA" id="ARBA00023157"/>
    </source>
</evidence>
<evidence type="ECO:0000313" key="15">
    <source>
        <dbReference type="EMBL" id="KRM64575.1"/>
    </source>
</evidence>
<dbReference type="GO" id="GO:0030158">
    <property type="term" value="F:protein xylosyltransferase activity"/>
    <property type="evidence" value="ECO:0007669"/>
    <property type="project" value="InterPro"/>
</dbReference>
<dbReference type="PATRIC" id="fig|1423718.3.peg.1923"/>
<dbReference type="AlphaFoldDB" id="A0A0R2ACJ4"/>
<organism evidence="15 16">
    <name type="scientific">Ligilactobacillus agilis DSM 20509</name>
    <dbReference type="NCBI Taxonomy" id="1423718"/>
    <lineage>
        <taxon>Bacteria</taxon>
        <taxon>Bacillati</taxon>
        <taxon>Bacillota</taxon>
        <taxon>Bacilli</taxon>
        <taxon>Lactobacillales</taxon>
        <taxon>Lactobacillaceae</taxon>
        <taxon>Ligilactobacillus</taxon>
    </lineage>
</organism>
<comment type="subcellular location">
    <subcellularLocation>
        <location evidence="2">Endoplasmic reticulum membrane</location>
        <topology evidence="2">Single-pass type II membrane protein</topology>
    </subcellularLocation>
    <subcellularLocation>
        <location evidence="1">Golgi apparatus membrane</location>
        <topology evidence="1">Single-pass type II membrane protein</topology>
    </subcellularLocation>
</comment>
<dbReference type="InterPro" id="IPR003406">
    <property type="entry name" value="Glyco_trans_14"/>
</dbReference>
<name>A0A0R2ACJ4_9LACO</name>
<evidence type="ECO:0000256" key="3">
    <source>
        <dbReference type="ARBA" id="ARBA00022676"/>
    </source>
</evidence>
<evidence type="ECO:0000256" key="11">
    <source>
        <dbReference type="ARBA" id="ARBA00023136"/>
    </source>
</evidence>
<dbReference type="InterPro" id="IPR043538">
    <property type="entry name" value="XYLT"/>
</dbReference>
<dbReference type="OrthoDB" id="7943907at2"/>
<keyword evidence="6" id="KW-0479">Metal-binding</keyword>
<evidence type="ECO:0000313" key="16">
    <source>
        <dbReference type="Proteomes" id="UP000051008"/>
    </source>
</evidence>
<evidence type="ECO:0000256" key="2">
    <source>
        <dbReference type="ARBA" id="ARBA00004648"/>
    </source>
</evidence>
<proteinExistence type="predicted"/>
<evidence type="ECO:0000256" key="7">
    <source>
        <dbReference type="ARBA" id="ARBA00022824"/>
    </source>
</evidence>
<dbReference type="GO" id="GO:0016020">
    <property type="term" value="C:membrane"/>
    <property type="evidence" value="ECO:0007669"/>
    <property type="project" value="InterPro"/>
</dbReference>
<keyword evidence="13" id="KW-0325">Glycoprotein</keyword>
<keyword evidence="16" id="KW-1185">Reference proteome</keyword>
<evidence type="ECO:0000256" key="13">
    <source>
        <dbReference type="ARBA" id="ARBA00023180"/>
    </source>
</evidence>
<evidence type="ECO:0000256" key="14">
    <source>
        <dbReference type="ARBA" id="ARBA00042865"/>
    </source>
</evidence>
<dbReference type="GO" id="GO:0046872">
    <property type="term" value="F:metal ion binding"/>
    <property type="evidence" value="ECO:0007669"/>
    <property type="project" value="UniProtKB-KW"/>
</dbReference>
<evidence type="ECO:0000256" key="9">
    <source>
        <dbReference type="ARBA" id="ARBA00022989"/>
    </source>
</evidence>
<gene>
    <name evidence="15" type="ORF">FC14_GL001853</name>
</gene>
<keyword evidence="4" id="KW-0808">Transferase</keyword>
<keyword evidence="5" id="KW-0812">Transmembrane</keyword>
<keyword evidence="7" id="KW-0256">Endoplasmic reticulum</keyword>
<dbReference type="GO" id="GO:0050650">
    <property type="term" value="P:chondroitin sulfate proteoglycan biosynthetic process"/>
    <property type="evidence" value="ECO:0007669"/>
    <property type="project" value="TreeGrafter"/>
</dbReference>
<dbReference type="PANTHER" id="PTHR46025:SF3">
    <property type="entry name" value="XYLOSYLTRANSFERASE OXT"/>
    <property type="match status" value="1"/>
</dbReference>
<reference evidence="15 16" key="1">
    <citation type="journal article" date="2015" name="Genome Announc.">
        <title>Expanding the biotechnology potential of lactobacilli through comparative genomics of 213 strains and associated genera.</title>
        <authorList>
            <person name="Sun Z."/>
            <person name="Harris H.M."/>
            <person name="McCann A."/>
            <person name="Guo C."/>
            <person name="Argimon S."/>
            <person name="Zhang W."/>
            <person name="Yang X."/>
            <person name="Jeffery I.B."/>
            <person name="Cooney J.C."/>
            <person name="Kagawa T.F."/>
            <person name="Liu W."/>
            <person name="Song Y."/>
            <person name="Salvetti E."/>
            <person name="Wrobel A."/>
            <person name="Rasinkangas P."/>
            <person name="Parkhill J."/>
            <person name="Rea M.C."/>
            <person name="O'Sullivan O."/>
            <person name="Ritari J."/>
            <person name="Douillard F.P."/>
            <person name="Paul Ross R."/>
            <person name="Yang R."/>
            <person name="Briner A.E."/>
            <person name="Felis G.E."/>
            <person name="de Vos W.M."/>
            <person name="Barrangou R."/>
            <person name="Klaenhammer T.R."/>
            <person name="Caufield P.W."/>
            <person name="Cui Y."/>
            <person name="Zhang H."/>
            <person name="O'Toole P.W."/>
        </authorList>
    </citation>
    <scope>NUCLEOTIDE SEQUENCE [LARGE SCALE GENOMIC DNA]</scope>
    <source>
        <strain evidence="15 16">DSM 20509</strain>
    </source>
</reference>
<dbReference type="EMBL" id="AYYP01000030">
    <property type="protein sequence ID" value="KRM64575.1"/>
    <property type="molecule type" value="Genomic_DNA"/>
</dbReference>
<evidence type="ECO:0000256" key="10">
    <source>
        <dbReference type="ARBA" id="ARBA00023034"/>
    </source>
</evidence>
<evidence type="ECO:0000256" key="4">
    <source>
        <dbReference type="ARBA" id="ARBA00022679"/>
    </source>
</evidence>
<protein>
    <recommendedName>
        <fullName evidence="14">Peptide O-xylosyltransferase</fullName>
    </recommendedName>
</protein>
<keyword evidence="8" id="KW-0735">Signal-anchor</keyword>
<sequence>MQAVLIIAHRDFEQVYRLAKKLLPTFNVYIHFDKKMPLTNEQAKSLVASKIEWISEVDVNWGSWSIGEVAVRLFKLALLNEDNTYFHLISGQDWPSANVQDIYNFYEQTDKIYMTYELAKDVKIAGEKIVWWQQLYYNYDKIKRRTKFGKLYHRVILALQLLLRVNKLKKLGIELEIYHGANWVDIPRDALEYSIEYFDSHPKFRKMLETGCFSDEFWLQTILCNNDTYKARIVADNKRFVKWEQQNNSWPAVLDERDFDVVVKSHTHFARKFTQEFSMKLIEELDSYYK</sequence>
<comment type="caution">
    <text evidence="15">The sequence shown here is derived from an EMBL/GenBank/DDBJ whole genome shotgun (WGS) entry which is preliminary data.</text>
</comment>